<dbReference type="Pfam" id="PF04082">
    <property type="entry name" value="Fungal_trans"/>
    <property type="match status" value="1"/>
</dbReference>
<dbReference type="EMBL" id="NBSH01000015">
    <property type="protein sequence ID" value="ORX34316.1"/>
    <property type="molecule type" value="Genomic_DNA"/>
</dbReference>
<name>A0A1Y1U9X8_9TREE</name>
<keyword evidence="2" id="KW-0479">Metal-binding</keyword>
<dbReference type="GO" id="GO:0000976">
    <property type="term" value="F:transcription cis-regulatory region binding"/>
    <property type="evidence" value="ECO:0007669"/>
    <property type="project" value="TreeGrafter"/>
</dbReference>
<dbReference type="InterPro" id="IPR036864">
    <property type="entry name" value="Zn2-C6_fun-type_DNA-bd_sf"/>
</dbReference>
<feature type="region of interest" description="Disordered" evidence="7">
    <location>
        <begin position="53"/>
        <end position="111"/>
    </location>
</feature>
<sequence>MMRTEGPSPKANKISCTGCRAVKCRCISDGDTTQKCRRCVRLDLECVFLPHQRGRRKGALSRRPSGAVQGNPDVTGQASAPPSPTPASNTDNDKHNEDDGAKEKRLGAPASSVYHAVADRTTFSIAGVMERNKTTPTYSGSSPRSVVSFQNDPVSIRLLSMDEADSLFHHYHEHLQTCVCQLDPAIHNAEYTRSQSLQLFTAVLAVSAKFFRPELYERLLDMANSLVGQAIYANIYAIEIVQAICLLHYWKKPIDSSGWLRLGHAIRLAYQLDLHLPRRQDFDDNERQARFQIDRERTWISLFCFDSTMTELSDRPSMMHKVPDVAGWLRSIPYPLPSDGQLEFAVKTSVLSSEVRQLQQCRAEFPLIRSGLKRISDELDRSYDALTSPDSPVQLTTTSRSILKFSRLAQQLLIECTLLSFAPRAKRIGLLHTCIATSIEMLDTVVEGFAKKGVMPMIEDAHSVAVASTVVRLIRFSSYIEPSARSTVMRKLTRVVVVCREAARGDQGSHPAYLARFIHALIDNADHSRHPSRAPTPSALPDQTLGSAFLPLSSQSISPENWLDDLNNIVTQEPALLLEEQQTFWDGFPILAGAMNTAPLIPDWESLLQIDQGRNEWATNEHWNVQSLGLQQNAQL</sequence>
<keyword evidence="4" id="KW-0238">DNA-binding</keyword>
<comment type="subcellular location">
    <subcellularLocation>
        <location evidence="1">Nucleus</location>
    </subcellularLocation>
</comment>
<dbReference type="PANTHER" id="PTHR31845:SF19">
    <property type="entry name" value="TRANSCRIPTION FACTOR DOMAIN-CONTAINING PROTEIN"/>
    <property type="match status" value="1"/>
</dbReference>
<evidence type="ECO:0000313" key="9">
    <source>
        <dbReference type="EMBL" id="ORX34316.1"/>
    </source>
</evidence>
<dbReference type="PROSITE" id="PS00463">
    <property type="entry name" value="ZN2_CY6_FUNGAL_1"/>
    <property type="match status" value="1"/>
</dbReference>
<dbReference type="CDD" id="cd00067">
    <property type="entry name" value="GAL4"/>
    <property type="match status" value="1"/>
</dbReference>
<evidence type="ECO:0000259" key="8">
    <source>
        <dbReference type="PROSITE" id="PS50048"/>
    </source>
</evidence>
<dbReference type="InterPro" id="IPR001138">
    <property type="entry name" value="Zn2Cys6_DnaBD"/>
</dbReference>
<dbReference type="Gene3D" id="4.10.240.10">
    <property type="entry name" value="Zn(2)-C6 fungal-type DNA-binding domain"/>
    <property type="match status" value="1"/>
</dbReference>
<dbReference type="AlphaFoldDB" id="A0A1Y1U9X8"/>
<evidence type="ECO:0000313" key="10">
    <source>
        <dbReference type="Proteomes" id="UP000193218"/>
    </source>
</evidence>
<evidence type="ECO:0000256" key="2">
    <source>
        <dbReference type="ARBA" id="ARBA00022723"/>
    </source>
</evidence>
<dbReference type="CDD" id="cd12148">
    <property type="entry name" value="fungal_TF_MHR"/>
    <property type="match status" value="1"/>
</dbReference>
<reference evidence="9 10" key="1">
    <citation type="submission" date="2017-03" db="EMBL/GenBank/DDBJ databases">
        <title>Widespread Adenine N6-methylation of Active Genes in Fungi.</title>
        <authorList>
            <consortium name="DOE Joint Genome Institute"/>
            <person name="Mondo S.J."/>
            <person name="Dannebaum R.O."/>
            <person name="Kuo R.C."/>
            <person name="Louie K.B."/>
            <person name="Bewick A.J."/>
            <person name="Labutti K."/>
            <person name="Haridas S."/>
            <person name="Kuo A."/>
            <person name="Salamov A."/>
            <person name="Ahrendt S.R."/>
            <person name="Lau R."/>
            <person name="Bowen B.P."/>
            <person name="Lipzen A."/>
            <person name="Sullivan W."/>
            <person name="Andreopoulos W.B."/>
            <person name="Clum A."/>
            <person name="Lindquist E."/>
            <person name="Daum C."/>
            <person name="Northen T.R."/>
            <person name="Ramamoorthy G."/>
            <person name="Schmitz R.J."/>
            <person name="Gryganskyi A."/>
            <person name="Culley D."/>
            <person name="Magnuson J."/>
            <person name="James T.Y."/>
            <person name="O'Malley M.A."/>
            <person name="Stajich J.E."/>
            <person name="Spatafora J.W."/>
            <person name="Visel A."/>
            <person name="Grigoriev I.V."/>
        </authorList>
    </citation>
    <scope>NUCLEOTIDE SEQUENCE [LARGE SCALE GENOMIC DNA]</scope>
    <source>
        <strain evidence="9 10">NRRL Y-17943</strain>
    </source>
</reference>
<dbReference type="InterPro" id="IPR007219">
    <property type="entry name" value="XnlR_reg_dom"/>
</dbReference>
<evidence type="ECO:0000256" key="7">
    <source>
        <dbReference type="SAM" id="MobiDB-lite"/>
    </source>
</evidence>
<dbReference type="PANTHER" id="PTHR31845">
    <property type="entry name" value="FINGER DOMAIN PROTEIN, PUTATIVE-RELATED"/>
    <property type="match status" value="1"/>
</dbReference>
<dbReference type="InParanoid" id="A0A1Y1U9X8"/>
<dbReference type="InterPro" id="IPR051089">
    <property type="entry name" value="prtT"/>
</dbReference>
<keyword evidence="3" id="KW-0805">Transcription regulation</keyword>
<dbReference type="SMART" id="SM00906">
    <property type="entry name" value="Fungal_trans"/>
    <property type="match status" value="1"/>
</dbReference>
<dbReference type="OrthoDB" id="2528779at2759"/>
<comment type="caution">
    <text evidence="9">The sequence shown here is derived from an EMBL/GenBank/DDBJ whole genome shotgun (WGS) entry which is preliminary data.</text>
</comment>
<evidence type="ECO:0000256" key="6">
    <source>
        <dbReference type="ARBA" id="ARBA00023242"/>
    </source>
</evidence>
<dbReference type="GO" id="GO:0005634">
    <property type="term" value="C:nucleus"/>
    <property type="evidence" value="ECO:0007669"/>
    <property type="project" value="UniProtKB-SubCell"/>
</dbReference>
<evidence type="ECO:0000256" key="5">
    <source>
        <dbReference type="ARBA" id="ARBA00023163"/>
    </source>
</evidence>
<evidence type="ECO:0000256" key="4">
    <source>
        <dbReference type="ARBA" id="ARBA00023125"/>
    </source>
</evidence>
<dbReference type="GO" id="GO:0006351">
    <property type="term" value="P:DNA-templated transcription"/>
    <property type="evidence" value="ECO:0007669"/>
    <property type="project" value="InterPro"/>
</dbReference>
<accession>A0A1Y1U9X8</accession>
<dbReference type="SUPFAM" id="SSF57701">
    <property type="entry name" value="Zn2/Cys6 DNA-binding domain"/>
    <property type="match status" value="1"/>
</dbReference>
<evidence type="ECO:0000256" key="3">
    <source>
        <dbReference type="ARBA" id="ARBA00023015"/>
    </source>
</evidence>
<feature type="compositionally biased region" description="Basic and acidic residues" evidence="7">
    <location>
        <begin position="91"/>
        <end position="106"/>
    </location>
</feature>
<dbReference type="PROSITE" id="PS50048">
    <property type="entry name" value="ZN2_CY6_FUNGAL_2"/>
    <property type="match status" value="1"/>
</dbReference>
<keyword evidence="10" id="KW-1185">Reference proteome</keyword>
<protein>
    <recommendedName>
        <fullName evidence="8">Zn(2)-C6 fungal-type domain-containing protein</fullName>
    </recommendedName>
</protein>
<dbReference type="Proteomes" id="UP000193218">
    <property type="component" value="Unassembled WGS sequence"/>
</dbReference>
<dbReference type="GO" id="GO:0008270">
    <property type="term" value="F:zinc ion binding"/>
    <property type="evidence" value="ECO:0007669"/>
    <property type="project" value="InterPro"/>
</dbReference>
<evidence type="ECO:0000256" key="1">
    <source>
        <dbReference type="ARBA" id="ARBA00004123"/>
    </source>
</evidence>
<feature type="domain" description="Zn(2)-C6 fungal-type" evidence="8">
    <location>
        <begin position="15"/>
        <end position="48"/>
    </location>
</feature>
<dbReference type="STRING" id="4999.A0A1Y1U9X8"/>
<dbReference type="RefSeq" id="XP_021868594.1">
    <property type="nucleotide sequence ID" value="XM_022017018.1"/>
</dbReference>
<proteinExistence type="predicted"/>
<keyword evidence="6" id="KW-0539">Nucleus</keyword>
<organism evidence="9 10">
    <name type="scientific">Kockovaella imperatae</name>
    <dbReference type="NCBI Taxonomy" id="4999"/>
    <lineage>
        <taxon>Eukaryota</taxon>
        <taxon>Fungi</taxon>
        <taxon>Dikarya</taxon>
        <taxon>Basidiomycota</taxon>
        <taxon>Agaricomycotina</taxon>
        <taxon>Tremellomycetes</taxon>
        <taxon>Tremellales</taxon>
        <taxon>Cuniculitremaceae</taxon>
        <taxon>Kockovaella</taxon>
    </lineage>
</organism>
<dbReference type="GO" id="GO:0000981">
    <property type="term" value="F:DNA-binding transcription factor activity, RNA polymerase II-specific"/>
    <property type="evidence" value="ECO:0007669"/>
    <property type="project" value="InterPro"/>
</dbReference>
<gene>
    <name evidence="9" type="ORF">BD324DRAFT_637509</name>
</gene>
<dbReference type="GeneID" id="33558827"/>
<keyword evidence="5" id="KW-0804">Transcription</keyword>